<protein>
    <submittedName>
        <fullName evidence="2">Uncharacterized protein</fullName>
    </submittedName>
</protein>
<feature type="transmembrane region" description="Helical" evidence="1">
    <location>
        <begin position="109"/>
        <end position="126"/>
    </location>
</feature>
<dbReference type="Proteomes" id="UP001176806">
    <property type="component" value="Unassembled WGS sequence"/>
</dbReference>
<keyword evidence="3" id="KW-1185">Reference proteome</keyword>
<keyword evidence="1" id="KW-0812">Transmembrane</keyword>
<dbReference type="EMBL" id="JAUOEL010000008">
    <property type="protein sequence ID" value="MDO5976399.1"/>
    <property type="molecule type" value="Genomic_DNA"/>
</dbReference>
<feature type="transmembrane region" description="Helical" evidence="1">
    <location>
        <begin position="81"/>
        <end position="103"/>
    </location>
</feature>
<organism evidence="2 3">
    <name type="scientific">Flavivirga jejuensis</name>
    <dbReference type="NCBI Taxonomy" id="870487"/>
    <lineage>
        <taxon>Bacteria</taxon>
        <taxon>Pseudomonadati</taxon>
        <taxon>Bacteroidota</taxon>
        <taxon>Flavobacteriia</taxon>
        <taxon>Flavobacteriales</taxon>
        <taxon>Flavobacteriaceae</taxon>
        <taxon>Flavivirga</taxon>
    </lineage>
</organism>
<dbReference type="RefSeq" id="WP_303303689.1">
    <property type="nucleotide sequence ID" value="NZ_BAABDA010000001.1"/>
</dbReference>
<name>A0ABT8WT97_9FLAO</name>
<proteinExistence type="predicted"/>
<comment type="caution">
    <text evidence="2">The sequence shown here is derived from an EMBL/GenBank/DDBJ whole genome shotgun (WGS) entry which is preliminary data.</text>
</comment>
<evidence type="ECO:0000313" key="3">
    <source>
        <dbReference type="Proteomes" id="UP001176806"/>
    </source>
</evidence>
<keyword evidence="1" id="KW-1133">Transmembrane helix</keyword>
<evidence type="ECO:0000313" key="2">
    <source>
        <dbReference type="EMBL" id="MDO5976399.1"/>
    </source>
</evidence>
<sequence>MNIEEIKTNYQNFDDSVIIKIAKNESESLVSEVKQILKDEILKRNLSSDLIDIIEQKQEYNTRGKFEKIIVDNKIYFANNFFRFISILSISIICFLFIVKPLIGGGGGIKMVFGVIILFFIIRIFIPNKIGKIILVKSNSIIFSLSPSPNFGFFRIIVLIRVIFSQLSKVEINYTQIIKIYRKTELLNNGYCVEYKNQETNQISEKRIYLDVIDKKDLAELIDFLKYKNINVEL</sequence>
<gene>
    <name evidence="2" type="ORF">Q4Q40_19540</name>
</gene>
<keyword evidence="1" id="KW-0472">Membrane</keyword>
<reference evidence="2" key="1">
    <citation type="submission" date="2023-07" db="EMBL/GenBank/DDBJ databases">
        <title>Two novel species in the genus Flavivirga.</title>
        <authorList>
            <person name="Kwon K."/>
        </authorList>
    </citation>
    <scope>NUCLEOTIDE SEQUENCE</scope>
    <source>
        <strain evidence="2">KACC 14158</strain>
    </source>
</reference>
<accession>A0ABT8WT97</accession>
<evidence type="ECO:0000256" key="1">
    <source>
        <dbReference type="SAM" id="Phobius"/>
    </source>
</evidence>